<dbReference type="AlphaFoldDB" id="A0A6P1T5V8"/>
<dbReference type="EMBL" id="CP046620">
    <property type="protein sequence ID" value="QHQ37427.1"/>
    <property type="molecule type" value="Genomic_DNA"/>
</dbReference>
<dbReference type="InterPro" id="IPR036318">
    <property type="entry name" value="FAD-bd_PCMH-like_sf"/>
</dbReference>
<dbReference type="InterPro" id="IPR016169">
    <property type="entry name" value="FAD-bd_PCMH_sub2"/>
</dbReference>
<dbReference type="SUPFAM" id="SSF55103">
    <property type="entry name" value="FAD-linked oxidases, C-terminal domain"/>
    <property type="match status" value="1"/>
</dbReference>
<dbReference type="Pfam" id="PF01565">
    <property type="entry name" value="FAD_binding_4"/>
    <property type="match status" value="1"/>
</dbReference>
<evidence type="ECO:0000313" key="5">
    <source>
        <dbReference type="Proteomes" id="UP000464495"/>
    </source>
</evidence>
<dbReference type="InterPro" id="IPR006094">
    <property type="entry name" value="Oxid_FAD_bind_N"/>
</dbReference>
<organism evidence="4 5">
    <name type="scientific">Algicella marina</name>
    <dbReference type="NCBI Taxonomy" id="2683284"/>
    <lineage>
        <taxon>Bacteria</taxon>
        <taxon>Pseudomonadati</taxon>
        <taxon>Pseudomonadota</taxon>
        <taxon>Alphaproteobacteria</taxon>
        <taxon>Rhodobacterales</taxon>
        <taxon>Paracoccaceae</taxon>
        <taxon>Algicella</taxon>
    </lineage>
</organism>
<dbReference type="Gene3D" id="3.30.465.10">
    <property type="match status" value="1"/>
</dbReference>
<feature type="domain" description="FAD-binding PCMH-type" evidence="3">
    <location>
        <begin position="1"/>
        <end position="174"/>
    </location>
</feature>
<dbReference type="SUPFAM" id="SSF56176">
    <property type="entry name" value="FAD-binding/transporter-associated domain-like"/>
    <property type="match status" value="1"/>
</dbReference>
<dbReference type="Proteomes" id="UP000464495">
    <property type="component" value="Chromosome"/>
</dbReference>
<keyword evidence="5" id="KW-1185">Reference proteome</keyword>
<evidence type="ECO:0000313" key="4">
    <source>
        <dbReference type="EMBL" id="QHQ37427.1"/>
    </source>
</evidence>
<evidence type="ECO:0000256" key="1">
    <source>
        <dbReference type="ARBA" id="ARBA00022630"/>
    </source>
</evidence>
<dbReference type="GO" id="GO:0071949">
    <property type="term" value="F:FAD binding"/>
    <property type="evidence" value="ECO:0007669"/>
    <property type="project" value="InterPro"/>
</dbReference>
<dbReference type="InterPro" id="IPR016164">
    <property type="entry name" value="FAD-linked_Oxase-like_C"/>
</dbReference>
<name>A0A6P1T5V8_9RHOB</name>
<sequence length="378" mass="38735">MRPVNEAEMADAVRAATGPLRIRGGGTRLGFGHDVDGTVLETGGLSGITLYEPGALTLVAQAGTPLAEVEAVLAAERQRLPFEPARLGGLLGNGDETTIGGVVATGAAGPRRIQAGGCRDSMIGVRFVDGAGQIVKNGGRVMKNVTGYDLVKLLAGSHGTLGVLTEVAFKVLPVAETAGTVVLNGLDDAAAVSAMSDALGSPFDVSGAAHLPDGRTVVRLEGFAGSVAYRMERMRERLAGYGAVELIADQTGVEALWAGIRDVTALADVPGSVWRISVKPSDGPAVRAALGPDAVSLMDWGGGLIWAAVPEGRDVRAALSVPGHATLVRGAAEEKARFGVFQPEPAPLARISAGLREKFDPRGILNTGRMGADGRQAA</sequence>
<dbReference type="PROSITE" id="PS51387">
    <property type="entry name" value="FAD_PCMH"/>
    <property type="match status" value="1"/>
</dbReference>
<reference evidence="4 5" key="1">
    <citation type="submission" date="2019-12" db="EMBL/GenBank/DDBJ databases">
        <title>Complete genome sequence of Algicella marina strain 9Alg 56(T) isolated from the red alga Tichocarpus crinitus.</title>
        <authorList>
            <person name="Kim S.-G."/>
            <person name="Nedashkovskaya O.I."/>
        </authorList>
    </citation>
    <scope>NUCLEOTIDE SEQUENCE [LARGE SCALE GENOMIC DNA]</scope>
    <source>
        <strain evidence="4 5">9Alg 56</strain>
    </source>
</reference>
<dbReference type="KEGG" id="amaq:GO499_13620"/>
<proteinExistence type="predicted"/>
<dbReference type="RefSeq" id="WP_161863988.1">
    <property type="nucleotide sequence ID" value="NZ_CP046620.1"/>
</dbReference>
<evidence type="ECO:0000259" key="3">
    <source>
        <dbReference type="PROSITE" id="PS51387"/>
    </source>
</evidence>
<dbReference type="GO" id="GO:0003824">
    <property type="term" value="F:catalytic activity"/>
    <property type="evidence" value="ECO:0007669"/>
    <property type="project" value="InterPro"/>
</dbReference>
<evidence type="ECO:0000256" key="2">
    <source>
        <dbReference type="ARBA" id="ARBA00022827"/>
    </source>
</evidence>
<dbReference type="PANTHER" id="PTHR11748">
    <property type="entry name" value="D-LACTATE DEHYDROGENASE"/>
    <property type="match status" value="1"/>
</dbReference>
<keyword evidence="1" id="KW-0285">Flavoprotein</keyword>
<accession>A0A6P1T5V8</accession>
<gene>
    <name evidence="4" type="ORF">GO499_13620</name>
</gene>
<protein>
    <submittedName>
        <fullName evidence="4">FAD-binding protein</fullName>
    </submittedName>
</protein>
<keyword evidence="2" id="KW-0274">FAD</keyword>
<dbReference type="InterPro" id="IPR016166">
    <property type="entry name" value="FAD-bd_PCMH"/>
</dbReference>
<dbReference type="PANTHER" id="PTHR11748:SF103">
    <property type="entry name" value="GLYCOLATE OXIDASE SUBUNIT GLCE"/>
    <property type="match status" value="1"/>
</dbReference>